<dbReference type="RefSeq" id="WP_229875050.1">
    <property type="nucleotide sequence ID" value="NZ_BMRL01000002.1"/>
</dbReference>
<evidence type="ECO:0000313" key="2">
    <source>
        <dbReference type="Proteomes" id="UP000613974"/>
    </source>
</evidence>
<dbReference type="Proteomes" id="UP000613974">
    <property type="component" value="Unassembled WGS sequence"/>
</dbReference>
<evidence type="ECO:0008006" key="3">
    <source>
        <dbReference type="Google" id="ProtNLM"/>
    </source>
</evidence>
<dbReference type="EMBL" id="BNEC01000005">
    <property type="protein sequence ID" value="GHI70419.1"/>
    <property type="molecule type" value="Genomic_DNA"/>
</dbReference>
<dbReference type="PROSITE" id="PS51257">
    <property type="entry name" value="PROKAR_LIPOPROTEIN"/>
    <property type="match status" value="1"/>
</dbReference>
<reference evidence="2" key="1">
    <citation type="submission" date="2023-07" db="EMBL/GenBank/DDBJ databases">
        <title>Whole genome shotgun sequence of Streptomyces nojiriensis NBRC 13794.</title>
        <authorList>
            <person name="Komaki H."/>
            <person name="Tamura T."/>
        </authorList>
    </citation>
    <scope>NUCLEOTIDE SEQUENCE [LARGE SCALE GENOMIC DNA]</scope>
    <source>
        <strain evidence="2">NBRC 13794</strain>
    </source>
</reference>
<dbReference type="GeneID" id="95588643"/>
<name>A0ABQ3SQK9_9ACTN</name>
<gene>
    <name evidence="1" type="ORF">Snoj_43370</name>
</gene>
<comment type="caution">
    <text evidence="1">The sequence shown here is derived from an EMBL/GenBank/DDBJ whole genome shotgun (WGS) entry which is preliminary data.</text>
</comment>
<protein>
    <recommendedName>
        <fullName evidence="3">Lipoprotein</fullName>
    </recommendedName>
</protein>
<keyword evidence="2" id="KW-1185">Reference proteome</keyword>
<evidence type="ECO:0000313" key="1">
    <source>
        <dbReference type="EMBL" id="GHI70419.1"/>
    </source>
</evidence>
<proteinExistence type="predicted"/>
<accession>A0ABQ3SQK9</accession>
<sequence length="154" mass="16427">MRTGKSMPLLLGLLLTLTGCGLVGGDRGPKPLTPMPGEVPTGPEYASVDDVVAALAKGGFDCKVTLRNENKFGSDATCEVQHRGTTVSNYIQVLSTARYSRDEVGDSIATGRRAYRHTFVAAGNWFFWVQPGVYAHDMAAALPGSVVLDPIVEK</sequence>
<organism evidence="1 2">
    <name type="scientific">Streptomyces nojiriensis</name>
    <dbReference type="NCBI Taxonomy" id="66374"/>
    <lineage>
        <taxon>Bacteria</taxon>
        <taxon>Bacillati</taxon>
        <taxon>Actinomycetota</taxon>
        <taxon>Actinomycetes</taxon>
        <taxon>Kitasatosporales</taxon>
        <taxon>Streptomycetaceae</taxon>
        <taxon>Streptomyces</taxon>
    </lineage>
</organism>